<feature type="repeat" description="WD" evidence="9">
    <location>
        <begin position="205"/>
        <end position="251"/>
    </location>
</feature>
<evidence type="ECO:0000259" key="11">
    <source>
        <dbReference type="PROSITE" id="PS50089"/>
    </source>
</evidence>
<evidence type="ECO:0000256" key="10">
    <source>
        <dbReference type="SAM" id="MobiDB-lite"/>
    </source>
</evidence>
<feature type="region of interest" description="Disordered" evidence="10">
    <location>
        <begin position="991"/>
        <end position="1031"/>
    </location>
</feature>
<dbReference type="PROSITE" id="PS50082">
    <property type="entry name" value="WD_REPEATS_2"/>
    <property type="match status" value="2"/>
</dbReference>
<feature type="repeat" description="WD" evidence="9">
    <location>
        <begin position="332"/>
        <end position="373"/>
    </location>
</feature>
<evidence type="ECO:0000313" key="12">
    <source>
        <dbReference type="EMBL" id="CAH2353217.1"/>
    </source>
</evidence>
<feature type="compositionally biased region" description="Polar residues" evidence="10">
    <location>
        <begin position="867"/>
        <end position="876"/>
    </location>
</feature>
<feature type="compositionally biased region" description="Low complexity" evidence="10">
    <location>
        <begin position="1096"/>
        <end position="1105"/>
    </location>
</feature>
<evidence type="ECO:0000256" key="9">
    <source>
        <dbReference type="PROSITE-ProRule" id="PRU00221"/>
    </source>
</evidence>
<feature type="compositionally biased region" description="Low complexity" evidence="10">
    <location>
        <begin position="46"/>
        <end position="67"/>
    </location>
</feature>
<feature type="domain" description="RING-type" evidence="11">
    <location>
        <begin position="1367"/>
        <end position="1407"/>
    </location>
</feature>
<accession>A0A9P0QPR5</accession>
<evidence type="ECO:0000313" key="13">
    <source>
        <dbReference type="Proteomes" id="UP000837801"/>
    </source>
</evidence>
<dbReference type="InterPro" id="IPR001841">
    <property type="entry name" value="Znf_RING"/>
</dbReference>
<dbReference type="GO" id="GO:0016239">
    <property type="term" value="P:positive regulation of macroautophagy"/>
    <property type="evidence" value="ECO:0007669"/>
    <property type="project" value="TreeGrafter"/>
</dbReference>
<reference evidence="12" key="1">
    <citation type="submission" date="2022-03" db="EMBL/GenBank/DDBJ databases">
        <authorList>
            <person name="Legras J.-L."/>
            <person name="Devillers H."/>
            <person name="Grondin C."/>
        </authorList>
    </citation>
    <scope>NUCLEOTIDE SEQUENCE</scope>
    <source>
        <strain evidence="12">CLIB 1423</strain>
    </source>
</reference>
<keyword evidence="6 9" id="KW-0853">WD repeat</keyword>
<dbReference type="InterPro" id="IPR015943">
    <property type="entry name" value="WD40/YVTN_repeat-like_dom_sf"/>
</dbReference>
<comment type="subcellular location">
    <subcellularLocation>
        <location evidence="2">Vacuole</location>
    </subcellularLocation>
</comment>
<name>A0A9P0QPR5_9ASCO</name>
<comment type="function">
    <text evidence="1">May be involved in a process influencing telomere capping.</text>
</comment>
<dbReference type="InterPro" id="IPR001680">
    <property type="entry name" value="WD40_rpt"/>
</dbReference>
<dbReference type="GO" id="GO:0005829">
    <property type="term" value="C:cytosol"/>
    <property type="evidence" value="ECO:0007669"/>
    <property type="project" value="TreeGrafter"/>
</dbReference>
<dbReference type="Pfam" id="PF17120">
    <property type="entry name" value="zf-RING_16"/>
    <property type="match status" value="1"/>
</dbReference>
<dbReference type="InterPro" id="IPR049566">
    <property type="entry name" value="WDR59_RTC1-like_RING_Znf"/>
</dbReference>
<feature type="compositionally biased region" description="Basic and acidic residues" evidence="10">
    <location>
        <begin position="839"/>
        <end position="854"/>
    </location>
</feature>
<dbReference type="PANTHER" id="PTHR46200:SF1">
    <property type="entry name" value="GATOR COMPLEX PROTEIN WDR24"/>
    <property type="match status" value="1"/>
</dbReference>
<evidence type="ECO:0000256" key="1">
    <source>
        <dbReference type="ARBA" id="ARBA00002738"/>
    </source>
</evidence>
<feature type="compositionally biased region" description="Low complexity" evidence="10">
    <location>
        <begin position="1122"/>
        <end position="1134"/>
    </location>
</feature>
<dbReference type="InterPro" id="IPR037590">
    <property type="entry name" value="WDR24"/>
</dbReference>
<dbReference type="SMART" id="SM00320">
    <property type="entry name" value="WD40"/>
    <property type="match status" value="3"/>
</dbReference>
<dbReference type="OrthoDB" id="60955at2759"/>
<dbReference type="GO" id="GO:0008270">
    <property type="term" value="F:zinc ion binding"/>
    <property type="evidence" value="ECO:0007669"/>
    <property type="project" value="UniProtKB-KW"/>
</dbReference>
<feature type="compositionally biased region" description="Low complexity" evidence="10">
    <location>
        <begin position="881"/>
        <end position="893"/>
    </location>
</feature>
<keyword evidence="8" id="KW-0479">Metal-binding</keyword>
<evidence type="ECO:0000256" key="8">
    <source>
        <dbReference type="PROSITE-ProRule" id="PRU00175"/>
    </source>
</evidence>
<dbReference type="SUPFAM" id="SSF50978">
    <property type="entry name" value="WD40 repeat-like"/>
    <property type="match status" value="1"/>
</dbReference>
<proteinExistence type="inferred from homology"/>
<evidence type="ECO:0000256" key="3">
    <source>
        <dbReference type="ARBA" id="ARBA00008863"/>
    </source>
</evidence>
<feature type="compositionally biased region" description="Polar residues" evidence="10">
    <location>
        <begin position="911"/>
        <end position="927"/>
    </location>
</feature>
<keyword evidence="13" id="KW-1185">Reference proteome</keyword>
<dbReference type="CDD" id="cd16488">
    <property type="entry name" value="mRING-H2-C3H3C2_Mio-like"/>
    <property type="match status" value="1"/>
</dbReference>
<gene>
    <name evidence="12" type="ORF">CLIB1423_09S05424</name>
</gene>
<dbReference type="InterPro" id="IPR036322">
    <property type="entry name" value="WD40_repeat_dom_sf"/>
</dbReference>
<dbReference type="Pfam" id="PF00400">
    <property type="entry name" value="WD40"/>
    <property type="match status" value="2"/>
</dbReference>
<evidence type="ECO:0000256" key="7">
    <source>
        <dbReference type="ARBA" id="ARBA00022737"/>
    </source>
</evidence>
<sequence length="1415" mass="155457">MSSTSGNASSSLAKFAFNIYGTLNNSNSNSSPQSTSSAETRGSSDNTSTTHSYGNGNNNNSTTSSTHTARKLHYTSDRDISSISQLNFPIQAHEQSSVHHVVIGGRNCLKLLSLNADQTKIVNELNILDHSTNSTTGSGGGSPASVFASNSPYSSNSYSTARGAKLVNVNTTKAKYDTIACGLSNGGIYIYKIQNNGKSTLAYKLTNHKRTINSLDFLNMNHPEDTNQFISGSQDGTIKLWDLRTSSVKPMMNIATGSHSDPIRSCEYSQHSSTRNNKITILSVHDSGALYKYDLRSTQQQNPHQPSAGGNYGAGSGAGAGGAVAIIPERKWNFHTGPALSLHIHPEKEYVITGGRDQKLCVWNYGDNEYRSSPEIIVNSYGPISKVRWSLYPTALKSTANYMSEESDYTISDRDDPEDAYSKNPLYNYDIACTYLNEDPTITVYNLKRKYIPKEIITTTSSKPFQNFIWGAHPKHTRNIWTITKANQFTSYSLDRARAAIDSEIIKPLDNLRNISVGWSHSMGDFTFINQEKYEFQNSEGDLQQQVEQQSQSQQLQIQPILQEKEDYEMDLAMSIEGGMTGSDAGMHMDDMEKDREPLASPIGIVPIATNNNSPINFHSNLPSSYSSVQEIKRAGGAGISAAPSNNNITTNNPISTVSSSVNSGNFKQQLSTPIPHRPTLNRNATQESIVSAAASSPLQSAQNQFHSLSLSQQLQQIQQLQQTKRILSVMYPSPYLVPISLPVQLNDESIFETLSFHYLISIPDGFTLIDACILNANVAASVNKFRECQVWRVLAVSLEEEGISRGTFDNLGRGKDDDELVNRSDSVSTYLYSSGKGEGGRVDGEKVREEDTRSISSELDNFVGSFNSNSTSNYGGTDIGSSGNNLDGNNSSPEKASSIKKVVSRKDGSFSEQKNSSTGNLKDMINNSRGAFPNSISPMATRSNSMLAMNNKGSQVFRNKNDENDNEDAIVDDDDEGMTISARQSLIQINKSKEREEGEITEEDDSALKKQTSLSVLNASKDEDMVPEMSASPPIRVETSAMHRYGEINSSPNRGAIGKSNARFSFGTGKRPAAEDLDDENMNILHAAGYGTSVSSSGKSMAGSPTFFGNLPHSSSHSHHSQQQLSHHGSFSSRRNSNLFGNRMITGSGVGIKNSISFTSLPKEDTLNRVQEQDEMSQLSTSAGRESINVPSQLTNAIHKEEEEIRLQNESTKASTSLFKPWTTKNLLEEALNYADLQGDILMCSTLALLFYDPVLKSKRSSVSKENCIEWLALYIEILRRKQLFVTAMKVLNETPSGLSADLNRICGNEVNLRFYCNWCKKLLVNEESKVKFNSRKRTSQYGVAEDSGDFGYWYCDECSKQQSGCVYCNEPCKGLNVVVSLKCGHRGHFGCLREWFVEDENIECPGGCDVSII</sequence>
<dbReference type="GO" id="GO:0061700">
    <property type="term" value="C:GATOR2 complex"/>
    <property type="evidence" value="ECO:0007669"/>
    <property type="project" value="TreeGrafter"/>
</dbReference>
<evidence type="ECO:0000256" key="4">
    <source>
        <dbReference type="ARBA" id="ARBA00015098"/>
    </source>
</evidence>
<keyword evidence="8" id="KW-0863">Zinc-finger</keyword>
<protein>
    <recommendedName>
        <fullName evidence="4">Restriction of telomere capping protein 1</fullName>
    </recommendedName>
</protein>
<comment type="caution">
    <text evidence="12">The sequence shown here is derived from an EMBL/GenBank/DDBJ whole genome shotgun (WGS) entry which is preliminary data.</text>
</comment>
<keyword evidence="7" id="KW-0677">Repeat</keyword>
<feature type="region of interest" description="Disordered" evidence="10">
    <location>
        <begin position="660"/>
        <end position="681"/>
    </location>
</feature>
<feature type="region of interest" description="Disordered" evidence="10">
    <location>
        <begin position="867"/>
        <end position="927"/>
    </location>
</feature>
<dbReference type="EMBL" id="CAKXYY010000009">
    <property type="protein sequence ID" value="CAH2353217.1"/>
    <property type="molecule type" value="Genomic_DNA"/>
</dbReference>
<evidence type="ECO:0000256" key="6">
    <source>
        <dbReference type="ARBA" id="ARBA00022574"/>
    </source>
</evidence>
<feature type="compositionally biased region" description="Low complexity" evidence="10">
    <location>
        <begin position="24"/>
        <end position="37"/>
    </location>
</feature>
<organism evidence="12 13">
    <name type="scientific">[Candida] railenensis</name>
    <dbReference type="NCBI Taxonomy" id="45579"/>
    <lineage>
        <taxon>Eukaryota</taxon>
        <taxon>Fungi</taxon>
        <taxon>Dikarya</taxon>
        <taxon>Ascomycota</taxon>
        <taxon>Saccharomycotina</taxon>
        <taxon>Pichiomycetes</taxon>
        <taxon>Debaryomycetaceae</taxon>
        <taxon>Kurtzmaniella</taxon>
    </lineage>
</organism>
<dbReference type="PROSITE" id="PS50089">
    <property type="entry name" value="ZF_RING_2"/>
    <property type="match status" value="1"/>
</dbReference>
<feature type="region of interest" description="Disordered" evidence="10">
    <location>
        <begin position="834"/>
        <end position="855"/>
    </location>
</feature>
<comment type="similarity">
    <text evidence="3">Belongs to the WD repeat RTC1 family.</text>
</comment>
<dbReference type="GO" id="GO:1904263">
    <property type="term" value="P:positive regulation of TORC1 signaling"/>
    <property type="evidence" value="ECO:0007669"/>
    <property type="project" value="TreeGrafter"/>
</dbReference>
<feature type="region of interest" description="Disordered" evidence="10">
    <location>
        <begin position="24"/>
        <end position="69"/>
    </location>
</feature>
<dbReference type="Gene3D" id="2.130.10.10">
    <property type="entry name" value="YVTN repeat-like/Quinoprotein amine dehydrogenase"/>
    <property type="match status" value="1"/>
</dbReference>
<dbReference type="GO" id="GO:0005774">
    <property type="term" value="C:vacuolar membrane"/>
    <property type="evidence" value="ECO:0007669"/>
    <property type="project" value="TreeGrafter"/>
</dbReference>
<dbReference type="PANTHER" id="PTHR46200">
    <property type="entry name" value="GATOR COMPLEX PROTEIN WDR24"/>
    <property type="match status" value="1"/>
</dbReference>
<dbReference type="Proteomes" id="UP000837801">
    <property type="component" value="Unassembled WGS sequence"/>
</dbReference>
<evidence type="ECO:0000256" key="2">
    <source>
        <dbReference type="ARBA" id="ARBA00004116"/>
    </source>
</evidence>
<feature type="region of interest" description="Disordered" evidence="10">
    <location>
        <begin position="1096"/>
        <end position="1136"/>
    </location>
</feature>
<keyword evidence="5" id="KW-0926">Vacuole</keyword>
<feature type="compositionally biased region" description="Polar residues" evidence="10">
    <location>
        <begin position="1010"/>
        <end position="1019"/>
    </location>
</feature>
<keyword evidence="8" id="KW-0862">Zinc</keyword>
<evidence type="ECO:0000256" key="5">
    <source>
        <dbReference type="ARBA" id="ARBA00022554"/>
    </source>
</evidence>
<dbReference type="PROSITE" id="PS50294">
    <property type="entry name" value="WD_REPEATS_REGION"/>
    <property type="match status" value="1"/>
</dbReference>